<evidence type="ECO:0000313" key="3">
    <source>
        <dbReference type="Proteomes" id="UP000054248"/>
    </source>
</evidence>
<evidence type="ECO:0000313" key="2">
    <source>
        <dbReference type="EMBL" id="KIO22029.1"/>
    </source>
</evidence>
<reference evidence="2" key="3">
    <citation type="submission" date="2015-02" db="EMBL/GenBank/DDBJ databases">
        <title>Evolutionary Origins and Diversification of the Mycorrhizal Mutualists.</title>
        <authorList>
            <consortium name="DOE Joint Genome Institute"/>
            <consortium name="Mycorrhizal Genomics Consortium"/>
            <person name="Kohler A."/>
            <person name="Kuo A."/>
            <person name="Nagy L.G."/>
            <person name="Floudas D."/>
            <person name="Copeland A."/>
            <person name="Barry K.W."/>
            <person name="Cichocki N."/>
            <person name="Veneault-Fourrey C."/>
            <person name="LaButti K."/>
            <person name="Lindquist E.A."/>
            <person name="Lipzen A."/>
            <person name="Lundell T."/>
            <person name="Morin E."/>
            <person name="Murat C."/>
            <person name="Riley R."/>
            <person name="Ohm R."/>
            <person name="Sun H."/>
            <person name="Tunlid A."/>
            <person name="Henrissat B."/>
            <person name="Grigoriev I.V."/>
            <person name="Hibbett D.S."/>
            <person name="Martin F."/>
        </authorList>
    </citation>
    <scope>NUCLEOTIDE SEQUENCE</scope>
    <source>
        <strain evidence="2 3">MUT 4182</strain>
    </source>
</reference>
<dbReference type="HOGENOM" id="CLU_3108157_0_0_1"/>
<dbReference type="AlphaFoldDB" id="A0A0C3QC25"/>
<accession>A0A0C3QC25</accession>
<dbReference type="EMBL" id="KN823146">
    <property type="protein sequence ID" value="KIO21173.1"/>
    <property type="molecule type" value="Genomic_DNA"/>
</dbReference>
<name>A0A0C3QC25_9AGAM</name>
<dbReference type="EMBL" id="KN823120">
    <property type="protein sequence ID" value="KIO22029.1"/>
    <property type="molecule type" value="Genomic_DNA"/>
</dbReference>
<dbReference type="Proteomes" id="UP000054248">
    <property type="component" value="Unassembled WGS sequence"/>
</dbReference>
<protein>
    <submittedName>
        <fullName evidence="2">Uncharacterized protein</fullName>
    </submittedName>
</protein>
<reference evidence="2 3" key="1">
    <citation type="submission" date="2014-04" db="EMBL/GenBank/DDBJ databases">
        <authorList>
            <consortium name="DOE Joint Genome Institute"/>
            <person name="Kuo A."/>
            <person name="Girlanda M."/>
            <person name="Perotto S."/>
            <person name="Kohler A."/>
            <person name="Nagy L.G."/>
            <person name="Floudas D."/>
            <person name="Copeland A."/>
            <person name="Barry K.W."/>
            <person name="Cichocki N."/>
            <person name="Veneault-Fourrey C."/>
            <person name="LaButti K."/>
            <person name="Lindquist E.A."/>
            <person name="Lipzen A."/>
            <person name="Lundell T."/>
            <person name="Morin E."/>
            <person name="Murat C."/>
            <person name="Sun H."/>
            <person name="Tunlid A."/>
            <person name="Henrissat B."/>
            <person name="Grigoriev I.V."/>
            <person name="Hibbett D.S."/>
            <person name="Martin F."/>
            <person name="Nordberg H.P."/>
            <person name="Cantor M.N."/>
            <person name="Hua S.X."/>
        </authorList>
    </citation>
    <scope>NUCLEOTIDE SEQUENCE [LARGE SCALE GENOMIC DNA]</scope>
    <source>
        <strain evidence="2 3">MUT 4182</strain>
    </source>
</reference>
<proteinExistence type="predicted"/>
<gene>
    <name evidence="2" type="ORF">M407DRAFT_245295</name>
    <name evidence="1" type="ORF">M407DRAFT_245551</name>
</gene>
<sequence length="51" mass="5706">MSGLEWLFCVGLLSSGEHDFLLHMSQGQDSTFAFEKIAFSCFIPQILIPNV</sequence>
<organism evidence="2 3">
    <name type="scientific">Tulasnella calospora MUT 4182</name>
    <dbReference type="NCBI Taxonomy" id="1051891"/>
    <lineage>
        <taxon>Eukaryota</taxon>
        <taxon>Fungi</taxon>
        <taxon>Dikarya</taxon>
        <taxon>Basidiomycota</taxon>
        <taxon>Agaricomycotina</taxon>
        <taxon>Agaricomycetes</taxon>
        <taxon>Cantharellales</taxon>
        <taxon>Tulasnellaceae</taxon>
        <taxon>Tulasnella</taxon>
    </lineage>
</organism>
<evidence type="ECO:0000313" key="1">
    <source>
        <dbReference type="EMBL" id="KIO21173.1"/>
    </source>
</evidence>
<reference evidence="3" key="2">
    <citation type="submission" date="2015-01" db="EMBL/GenBank/DDBJ databases">
        <title>Evolutionary Origins and Diversification of the Mycorrhizal Mutualists.</title>
        <authorList>
            <consortium name="DOE Joint Genome Institute"/>
            <consortium name="Mycorrhizal Genomics Consortium"/>
            <person name="Kohler A."/>
            <person name="Kuo A."/>
            <person name="Nagy L.G."/>
            <person name="Floudas D."/>
            <person name="Copeland A."/>
            <person name="Barry K.W."/>
            <person name="Cichocki N."/>
            <person name="Veneault-Fourrey C."/>
            <person name="LaButti K."/>
            <person name="Lindquist E.A."/>
            <person name="Lipzen A."/>
            <person name="Lundell T."/>
            <person name="Morin E."/>
            <person name="Murat C."/>
            <person name="Riley R."/>
            <person name="Ohm R."/>
            <person name="Sun H."/>
            <person name="Tunlid A."/>
            <person name="Henrissat B."/>
            <person name="Grigoriev I.V."/>
            <person name="Hibbett D.S."/>
            <person name="Martin F."/>
        </authorList>
    </citation>
    <scope>NUCLEOTIDE SEQUENCE [LARGE SCALE GENOMIC DNA]</scope>
    <source>
        <strain evidence="3">MUT 4182</strain>
    </source>
</reference>
<keyword evidence="3" id="KW-1185">Reference proteome</keyword>